<evidence type="ECO:0000313" key="6">
    <source>
        <dbReference type="Proteomes" id="UP000029981"/>
    </source>
</evidence>
<accession>A0A0A0M0Z1</accession>
<evidence type="ECO:0000256" key="1">
    <source>
        <dbReference type="ARBA" id="ARBA00006914"/>
    </source>
</evidence>
<evidence type="ECO:0000259" key="4">
    <source>
        <dbReference type="SMART" id="SM00382"/>
    </source>
</evidence>
<dbReference type="Gramene" id="KGN66919">
    <property type="protein sequence ID" value="KGN66919"/>
    <property type="gene ID" value="Csa_1G715740"/>
</dbReference>
<reference evidence="5 6" key="2">
    <citation type="journal article" date="2009" name="PLoS ONE">
        <title>An integrated genetic and cytogenetic map of the cucumber genome.</title>
        <authorList>
            <person name="Ren Y."/>
            <person name="Zhang Z."/>
            <person name="Liu J."/>
            <person name="Staub J.E."/>
            <person name="Han Y."/>
            <person name="Cheng Z."/>
            <person name="Li X."/>
            <person name="Lu J."/>
            <person name="Miao H."/>
            <person name="Kang H."/>
            <person name="Xie B."/>
            <person name="Gu X."/>
            <person name="Wang X."/>
            <person name="Du Y."/>
            <person name="Jin W."/>
            <person name="Huang S."/>
        </authorList>
    </citation>
    <scope>NUCLEOTIDE SEQUENCE [LARGE SCALE GENOMIC DNA]</scope>
    <source>
        <strain evidence="6">cv. 9930</strain>
    </source>
</reference>
<dbReference type="InterPro" id="IPR003959">
    <property type="entry name" value="ATPase_AAA_core"/>
</dbReference>
<dbReference type="InterPro" id="IPR003593">
    <property type="entry name" value="AAA+_ATPase"/>
</dbReference>
<comment type="similarity">
    <text evidence="1">Belongs to the AAA ATPase family.</text>
</comment>
<name>A0A0A0M0Z1_CUCSA</name>
<dbReference type="EMBL" id="CM002922">
    <property type="protein sequence ID" value="KGN66919.1"/>
    <property type="molecule type" value="Genomic_DNA"/>
</dbReference>
<dbReference type="FunFam" id="3.40.50.300:FF:000149">
    <property type="entry name" value="Nuclear valosin-containing protein-like"/>
    <property type="match status" value="1"/>
</dbReference>
<proteinExistence type="inferred from homology"/>
<sequence length="229" mass="24911">MNSLREILVDRAVHAAVSRFLPLHFAHNQNQNPTLVENDFSLAMNEFVPASMRDITKPAAEGGRSGWDDVGGLVEVKSSIKEMIVFPSKFPNIFAQAPLRLRSNVLLYGPPGCGKTHIVGAAAAACSLRFISVKGPELLNKYVGASEQAVRDIFSKATAASPCILFFDEFDSIAPKRGHDNTGVTDRVVNQFLTELDGVEVLTGVFVFAATRLAFLHLNQIVANDNNDQ</sequence>
<dbReference type="AlphaFoldDB" id="A0A0A0M0Z1"/>
<reference evidence="5 6" key="4">
    <citation type="journal article" date="2011" name="BMC Genomics">
        <title>RNA-Seq improves annotation of protein-coding genes in the cucumber genome.</title>
        <authorList>
            <person name="Li Z."/>
            <person name="Zhang Z."/>
            <person name="Yan P."/>
            <person name="Huang S."/>
            <person name="Fei Z."/>
            <person name="Lin K."/>
        </authorList>
    </citation>
    <scope>NUCLEOTIDE SEQUENCE [LARGE SCALE GENOMIC DNA]</scope>
    <source>
        <strain evidence="6">cv. 9930</strain>
    </source>
</reference>
<dbReference type="InterPro" id="IPR050168">
    <property type="entry name" value="AAA_ATPase_domain"/>
</dbReference>
<dbReference type="SUPFAM" id="SSF52540">
    <property type="entry name" value="P-loop containing nucleoside triphosphate hydrolases"/>
    <property type="match status" value="1"/>
</dbReference>
<keyword evidence="3" id="KW-0067">ATP-binding</keyword>
<reference evidence="5 6" key="3">
    <citation type="journal article" date="2010" name="BMC Genomics">
        <title>Transcriptome sequencing and comparative analysis of cucumber flowers with different sex types.</title>
        <authorList>
            <person name="Guo S."/>
            <person name="Zheng Y."/>
            <person name="Joung J.G."/>
            <person name="Liu S."/>
            <person name="Zhang Z."/>
            <person name="Crasta O.R."/>
            <person name="Sobral B.W."/>
            <person name="Xu Y."/>
            <person name="Huang S."/>
            <person name="Fei Z."/>
        </authorList>
    </citation>
    <scope>NUCLEOTIDE SEQUENCE [LARGE SCALE GENOMIC DNA]</scope>
    <source>
        <strain evidence="6">cv. 9930</strain>
    </source>
</reference>
<dbReference type="PANTHER" id="PTHR23077">
    <property type="entry name" value="AAA-FAMILY ATPASE"/>
    <property type="match status" value="1"/>
</dbReference>
<dbReference type="SMART" id="SM00382">
    <property type="entry name" value="AAA"/>
    <property type="match status" value="1"/>
</dbReference>
<dbReference type="Gene3D" id="3.40.50.300">
    <property type="entry name" value="P-loop containing nucleotide triphosphate hydrolases"/>
    <property type="match status" value="1"/>
</dbReference>
<dbReference type="InterPro" id="IPR027417">
    <property type="entry name" value="P-loop_NTPase"/>
</dbReference>
<dbReference type="GO" id="GO:0016887">
    <property type="term" value="F:ATP hydrolysis activity"/>
    <property type="evidence" value="ECO:0007669"/>
    <property type="project" value="InterPro"/>
</dbReference>
<dbReference type="OMA" id="TWETSIC"/>
<dbReference type="STRING" id="3659.A0A0A0M0Z1"/>
<dbReference type="Proteomes" id="UP000029981">
    <property type="component" value="Chromosome 1"/>
</dbReference>
<evidence type="ECO:0000313" key="5">
    <source>
        <dbReference type="EMBL" id="KGN66919.1"/>
    </source>
</evidence>
<feature type="domain" description="AAA+ ATPase" evidence="4">
    <location>
        <begin position="101"/>
        <end position="228"/>
    </location>
</feature>
<evidence type="ECO:0000256" key="2">
    <source>
        <dbReference type="ARBA" id="ARBA00022741"/>
    </source>
</evidence>
<dbReference type="PANTHER" id="PTHR23077:SF12">
    <property type="entry name" value="PEROXISOMAL ATPASE PEX1"/>
    <property type="match status" value="1"/>
</dbReference>
<evidence type="ECO:0000256" key="3">
    <source>
        <dbReference type="ARBA" id="ARBA00022840"/>
    </source>
</evidence>
<reference evidence="5 6" key="1">
    <citation type="journal article" date="2009" name="Nat. Genet.">
        <title>The genome of the cucumber, Cucumis sativus L.</title>
        <authorList>
            <person name="Huang S."/>
            <person name="Li R."/>
            <person name="Zhang Z."/>
            <person name="Li L."/>
            <person name="Gu X."/>
            <person name="Fan W."/>
            <person name="Lucas W.J."/>
            <person name="Wang X."/>
            <person name="Xie B."/>
            <person name="Ni P."/>
            <person name="Ren Y."/>
            <person name="Zhu H."/>
            <person name="Li J."/>
            <person name="Lin K."/>
            <person name="Jin W."/>
            <person name="Fei Z."/>
            <person name="Li G."/>
            <person name="Staub J."/>
            <person name="Kilian A."/>
            <person name="van der Vossen E.A."/>
            <person name="Wu Y."/>
            <person name="Guo J."/>
            <person name="He J."/>
            <person name="Jia Z."/>
            <person name="Ren Y."/>
            <person name="Tian G."/>
            <person name="Lu Y."/>
            <person name="Ruan J."/>
            <person name="Qian W."/>
            <person name="Wang M."/>
            <person name="Huang Q."/>
            <person name="Li B."/>
            <person name="Xuan Z."/>
            <person name="Cao J."/>
            <person name="Asan"/>
            <person name="Wu Z."/>
            <person name="Zhang J."/>
            <person name="Cai Q."/>
            <person name="Bai Y."/>
            <person name="Zhao B."/>
            <person name="Han Y."/>
            <person name="Li Y."/>
            <person name="Li X."/>
            <person name="Wang S."/>
            <person name="Shi Q."/>
            <person name="Liu S."/>
            <person name="Cho W.K."/>
            <person name="Kim J.Y."/>
            <person name="Xu Y."/>
            <person name="Heller-Uszynska K."/>
            <person name="Miao H."/>
            <person name="Cheng Z."/>
            <person name="Zhang S."/>
            <person name="Wu J."/>
            <person name="Yang Y."/>
            <person name="Kang H."/>
            <person name="Li M."/>
            <person name="Liang H."/>
            <person name="Ren X."/>
            <person name="Shi Z."/>
            <person name="Wen M."/>
            <person name="Jian M."/>
            <person name="Yang H."/>
            <person name="Zhang G."/>
            <person name="Yang Z."/>
            <person name="Chen R."/>
            <person name="Liu S."/>
            <person name="Li J."/>
            <person name="Ma L."/>
            <person name="Liu H."/>
            <person name="Zhou Y."/>
            <person name="Zhao J."/>
            <person name="Fang X."/>
            <person name="Li G."/>
            <person name="Fang L."/>
            <person name="Li Y."/>
            <person name="Liu D."/>
            <person name="Zheng H."/>
            <person name="Zhang Y."/>
            <person name="Qin N."/>
            <person name="Li Z."/>
            <person name="Yang G."/>
            <person name="Yang S."/>
            <person name="Bolund L."/>
            <person name="Kristiansen K."/>
            <person name="Zheng H."/>
            <person name="Li S."/>
            <person name="Zhang X."/>
            <person name="Yang H."/>
            <person name="Wang J."/>
            <person name="Sun R."/>
            <person name="Zhang B."/>
            <person name="Jiang S."/>
            <person name="Wang J."/>
            <person name="Du Y."/>
            <person name="Li S."/>
        </authorList>
    </citation>
    <scope>NUCLEOTIDE SEQUENCE [LARGE SCALE GENOMIC DNA]</scope>
    <source>
        <strain evidence="6">cv. 9930</strain>
    </source>
</reference>
<gene>
    <name evidence="5" type="ORF">Csa_1G715740</name>
</gene>
<dbReference type="Pfam" id="PF00004">
    <property type="entry name" value="AAA"/>
    <property type="match status" value="1"/>
</dbReference>
<dbReference type="GO" id="GO:0005524">
    <property type="term" value="F:ATP binding"/>
    <property type="evidence" value="ECO:0007669"/>
    <property type="project" value="UniProtKB-KW"/>
</dbReference>
<protein>
    <submittedName>
        <fullName evidence="5">Peroxisome biogenesis factor</fullName>
    </submittedName>
</protein>
<keyword evidence="6" id="KW-1185">Reference proteome</keyword>
<keyword evidence="2" id="KW-0547">Nucleotide-binding</keyword>
<organism evidence="5 6">
    <name type="scientific">Cucumis sativus</name>
    <name type="common">Cucumber</name>
    <dbReference type="NCBI Taxonomy" id="3659"/>
    <lineage>
        <taxon>Eukaryota</taxon>
        <taxon>Viridiplantae</taxon>
        <taxon>Streptophyta</taxon>
        <taxon>Embryophyta</taxon>
        <taxon>Tracheophyta</taxon>
        <taxon>Spermatophyta</taxon>
        <taxon>Magnoliopsida</taxon>
        <taxon>eudicotyledons</taxon>
        <taxon>Gunneridae</taxon>
        <taxon>Pentapetalae</taxon>
        <taxon>rosids</taxon>
        <taxon>fabids</taxon>
        <taxon>Cucurbitales</taxon>
        <taxon>Cucurbitaceae</taxon>
        <taxon>Benincaseae</taxon>
        <taxon>Cucumis</taxon>
    </lineage>
</organism>